<evidence type="ECO:0000256" key="3">
    <source>
        <dbReference type="ARBA" id="ARBA00022825"/>
    </source>
</evidence>
<feature type="domain" description="Peptidase S9 prolyl oligopeptidase catalytic" evidence="5">
    <location>
        <begin position="481"/>
        <end position="687"/>
    </location>
</feature>
<evidence type="ECO:0000256" key="4">
    <source>
        <dbReference type="SAM" id="SignalP"/>
    </source>
</evidence>
<dbReference type="Gene3D" id="2.120.10.30">
    <property type="entry name" value="TolB, C-terminal domain"/>
    <property type="match status" value="2"/>
</dbReference>
<dbReference type="OrthoDB" id="5800347at2"/>
<dbReference type="GO" id="GO:0004252">
    <property type="term" value="F:serine-type endopeptidase activity"/>
    <property type="evidence" value="ECO:0007669"/>
    <property type="project" value="TreeGrafter"/>
</dbReference>
<dbReference type="EMBL" id="CP027860">
    <property type="protein sequence ID" value="AVP96374.1"/>
    <property type="molecule type" value="Genomic_DNA"/>
</dbReference>
<name>A0A2P1PNE1_9GAMM</name>
<dbReference type="PANTHER" id="PTHR42776:SF13">
    <property type="entry name" value="DIPEPTIDYL-PEPTIDASE 5"/>
    <property type="match status" value="1"/>
</dbReference>
<evidence type="ECO:0000256" key="1">
    <source>
        <dbReference type="ARBA" id="ARBA00022729"/>
    </source>
</evidence>
<evidence type="ECO:0000259" key="5">
    <source>
        <dbReference type="Pfam" id="PF00326"/>
    </source>
</evidence>
<dbReference type="Pfam" id="PF07676">
    <property type="entry name" value="PD40"/>
    <property type="match status" value="2"/>
</dbReference>
<evidence type="ECO:0000256" key="2">
    <source>
        <dbReference type="ARBA" id="ARBA00022801"/>
    </source>
</evidence>
<accession>A0A2P1PNE1</accession>
<dbReference type="AlphaFoldDB" id="A0A2P1PNE1"/>
<dbReference type="Proteomes" id="UP000241074">
    <property type="component" value="Chromosome"/>
</dbReference>
<protein>
    <submittedName>
        <fullName evidence="6">Prolyl oligopeptidase</fullName>
    </submittedName>
</protein>
<dbReference type="InterPro" id="IPR011042">
    <property type="entry name" value="6-blade_b-propeller_TolB-like"/>
</dbReference>
<dbReference type="GO" id="GO:0006508">
    <property type="term" value="P:proteolysis"/>
    <property type="evidence" value="ECO:0007669"/>
    <property type="project" value="InterPro"/>
</dbReference>
<dbReference type="RefSeq" id="WP_106890303.1">
    <property type="nucleotide sequence ID" value="NZ_CP027860.1"/>
</dbReference>
<keyword evidence="7" id="KW-1185">Reference proteome</keyword>
<evidence type="ECO:0000313" key="7">
    <source>
        <dbReference type="Proteomes" id="UP000241074"/>
    </source>
</evidence>
<keyword evidence="3" id="KW-0645">Protease</keyword>
<keyword evidence="1 4" id="KW-0732">Signal</keyword>
<sequence length="692" mass="76276">MKQVALLAVSTLLLAAPAFSKQAITHEDLWLMPRVGPALVSPDGRQAIVPVTEPAYDPAQQRVDLWLLDVANQAAPRRLTHTLAPETTPAWSADSKRIAFATQRDGDSVAQIYVLDLAAGGEARRISSMTSAARNPQFSPDGLAVLFVSQVDTTSETDRTARGKSTARVFDGFPIRFWDKWLGPNQLRVFYQSLDTPEARDLLAGSTLVQSPGYGGRSGEASDEIDATFSPDGQSVLFVASQNRHLGASQFTNTNLYRVSVLGGEPERLTGVAGTGATDNYSRPRFSPDGLHLLAAVEPRTDRVYNATRLDVFRASGQFLRRLEAPNGASIGAFDVGADNHTVFLSIEGAGQEQIWQQPLAGGTAKPLTQVPRGTYSNLSVARGGKQAVLLAGYESASVPAEIVRIDPKRGSHETLSRFSTDRAAKLDLPELVPFWHEHAGRPIHSLLVKPAGFDPARRYPVFALIHGGPHIMWRDQFFLRWNYHLLAGKDRVLILTNYRGSTGFGEAFAQAIQNDPLIGPAEDINTAVDAALKQFDFLDGSRQCAGGASYGGHLSNWLQASTTRYRCLVSHAGLINLESQWTTSDSVYGREANMGGPAFKDRTLWDQQNPIRRVEQFKTPVLVTIGELDYRVPINNTLEYWSMLKRQGIESRLIVFPDENHWILKGENSRFFYREVDSWLNRWLGPQPSAR</sequence>
<keyword evidence="2" id="KW-0378">Hydrolase</keyword>
<dbReference type="Gene3D" id="3.40.50.1820">
    <property type="entry name" value="alpha/beta hydrolase"/>
    <property type="match status" value="1"/>
</dbReference>
<feature type="chain" id="PRO_5015121976" evidence="4">
    <location>
        <begin position="21"/>
        <end position="692"/>
    </location>
</feature>
<reference evidence="6 7" key="2">
    <citation type="submission" date="2018-03" db="EMBL/GenBank/DDBJ databases">
        <authorList>
            <person name="Keele B.F."/>
        </authorList>
    </citation>
    <scope>NUCLEOTIDE SEQUENCE [LARGE SCALE GENOMIC DNA]</scope>
    <source>
        <strain evidence="6 7">D13</strain>
    </source>
</reference>
<organism evidence="6 7">
    <name type="scientific">Ahniella affigens</name>
    <dbReference type="NCBI Taxonomy" id="2021234"/>
    <lineage>
        <taxon>Bacteria</taxon>
        <taxon>Pseudomonadati</taxon>
        <taxon>Pseudomonadota</taxon>
        <taxon>Gammaproteobacteria</taxon>
        <taxon>Lysobacterales</taxon>
        <taxon>Rhodanobacteraceae</taxon>
        <taxon>Ahniella</taxon>
    </lineage>
</organism>
<dbReference type="SUPFAM" id="SSF53474">
    <property type="entry name" value="alpha/beta-Hydrolases"/>
    <property type="match status" value="1"/>
</dbReference>
<dbReference type="InterPro" id="IPR001375">
    <property type="entry name" value="Peptidase_S9_cat"/>
</dbReference>
<dbReference type="SUPFAM" id="SSF82171">
    <property type="entry name" value="DPP6 N-terminal domain-like"/>
    <property type="match status" value="1"/>
</dbReference>
<dbReference type="PANTHER" id="PTHR42776">
    <property type="entry name" value="SERINE PEPTIDASE S9 FAMILY MEMBER"/>
    <property type="match status" value="1"/>
</dbReference>
<feature type="signal peptide" evidence="4">
    <location>
        <begin position="1"/>
        <end position="20"/>
    </location>
</feature>
<reference evidence="6 7" key="1">
    <citation type="submission" date="2018-03" db="EMBL/GenBank/DDBJ databases">
        <title>Ahniella affigens gen. nov., sp. nov., a gammaproteobacterium isolated from sandy soil near a stream.</title>
        <authorList>
            <person name="Ko Y."/>
            <person name="Kim J.-H."/>
        </authorList>
    </citation>
    <scope>NUCLEOTIDE SEQUENCE [LARGE SCALE GENOMIC DNA]</scope>
    <source>
        <strain evidence="6 7">D13</strain>
    </source>
</reference>
<dbReference type="InterPro" id="IPR011659">
    <property type="entry name" value="WD40"/>
</dbReference>
<dbReference type="Pfam" id="PF00326">
    <property type="entry name" value="Peptidase_S9"/>
    <property type="match status" value="1"/>
</dbReference>
<dbReference type="InterPro" id="IPR029058">
    <property type="entry name" value="AB_hydrolase_fold"/>
</dbReference>
<dbReference type="KEGG" id="xba:C7S18_03840"/>
<gene>
    <name evidence="6" type="ORF">C7S18_03840</name>
</gene>
<evidence type="ECO:0000313" key="6">
    <source>
        <dbReference type="EMBL" id="AVP96374.1"/>
    </source>
</evidence>
<proteinExistence type="predicted"/>
<keyword evidence="3" id="KW-0720">Serine protease</keyword>